<keyword evidence="2 6" id="KW-0805">Transcription regulation</keyword>
<dbReference type="InterPro" id="IPR036388">
    <property type="entry name" value="WH-like_DNA-bd_sf"/>
</dbReference>
<dbReference type="Pfam" id="PF02319">
    <property type="entry name" value="WHD_E2F_TDP"/>
    <property type="match status" value="1"/>
</dbReference>
<feature type="region of interest" description="Disordered" evidence="7">
    <location>
        <begin position="118"/>
        <end position="138"/>
    </location>
</feature>
<comment type="subcellular location">
    <subcellularLocation>
        <location evidence="6">Nucleus</location>
    </subcellularLocation>
</comment>
<dbReference type="Gene3D" id="1.10.10.10">
    <property type="entry name" value="Winged helix-like DNA-binding domain superfamily/Winged helix DNA-binding domain"/>
    <property type="match status" value="1"/>
</dbReference>
<evidence type="ECO:0000256" key="4">
    <source>
        <dbReference type="ARBA" id="ARBA00023163"/>
    </source>
</evidence>
<dbReference type="GO" id="GO:0090575">
    <property type="term" value="C:RNA polymerase II transcription regulator complex"/>
    <property type="evidence" value="ECO:0007669"/>
    <property type="project" value="TreeGrafter"/>
</dbReference>
<protein>
    <submittedName>
        <fullName evidence="9">Transcription factor e2fc</fullName>
    </submittedName>
</protein>
<proteinExistence type="inferred from homology"/>
<dbReference type="PANTHER" id="PTHR12081">
    <property type="entry name" value="TRANSCRIPTION FACTOR E2F"/>
    <property type="match status" value="1"/>
</dbReference>
<evidence type="ECO:0000256" key="7">
    <source>
        <dbReference type="SAM" id="MobiDB-lite"/>
    </source>
</evidence>
<dbReference type="Proteomes" id="UP000653305">
    <property type="component" value="Unassembled WGS sequence"/>
</dbReference>
<keyword evidence="4 6" id="KW-0804">Transcription</keyword>
<evidence type="ECO:0000313" key="10">
    <source>
        <dbReference type="Proteomes" id="UP000653305"/>
    </source>
</evidence>
<dbReference type="InterPro" id="IPR015633">
    <property type="entry name" value="E2F"/>
</dbReference>
<keyword evidence="6" id="KW-0539">Nucleus</keyword>
<dbReference type="SUPFAM" id="SSF46785">
    <property type="entry name" value="Winged helix' DNA-binding domain"/>
    <property type="match status" value="1"/>
</dbReference>
<dbReference type="InterPro" id="IPR003316">
    <property type="entry name" value="E2F_WHTH_DNA-bd_dom"/>
</dbReference>
<comment type="caution">
    <text evidence="9">The sequence shown here is derived from an EMBL/GenBank/DDBJ whole genome shotgun (WGS) entry which is preliminary data.</text>
</comment>
<evidence type="ECO:0000313" key="9">
    <source>
        <dbReference type="EMBL" id="GFP95276.1"/>
    </source>
</evidence>
<gene>
    <name evidence="9" type="ORF">PHJA_001671900</name>
</gene>
<evidence type="ECO:0000256" key="6">
    <source>
        <dbReference type="RuleBase" id="RU003796"/>
    </source>
</evidence>
<dbReference type="GO" id="GO:0000981">
    <property type="term" value="F:DNA-binding transcription factor activity, RNA polymerase II-specific"/>
    <property type="evidence" value="ECO:0007669"/>
    <property type="project" value="TreeGrafter"/>
</dbReference>
<name>A0A830C815_9LAMI</name>
<evidence type="ECO:0000256" key="5">
    <source>
        <dbReference type="ARBA" id="ARBA00023306"/>
    </source>
</evidence>
<dbReference type="FunFam" id="1.10.10.10:FF:000008">
    <property type="entry name" value="E2F transcription factor 1"/>
    <property type="match status" value="1"/>
</dbReference>
<comment type="similarity">
    <text evidence="1 6">Belongs to the E2F/DP family.</text>
</comment>
<organism evidence="9 10">
    <name type="scientific">Phtheirospermum japonicum</name>
    <dbReference type="NCBI Taxonomy" id="374723"/>
    <lineage>
        <taxon>Eukaryota</taxon>
        <taxon>Viridiplantae</taxon>
        <taxon>Streptophyta</taxon>
        <taxon>Embryophyta</taxon>
        <taxon>Tracheophyta</taxon>
        <taxon>Spermatophyta</taxon>
        <taxon>Magnoliopsida</taxon>
        <taxon>eudicotyledons</taxon>
        <taxon>Gunneridae</taxon>
        <taxon>Pentapetalae</taxon>
        <taxon>asterids</taxon>
        <taxon>lamiids</taxon>
        <taxon>Lamiales</taxon>
        <taxon>Orobanchaceae</taxon>
        <taxon>Orobanchaceae incertae sedis</taxon>
        <taxon>Phtheirospermum</taxon>
    </lineage>
</organism>
<dbReference type="GO" id="GO:0000978">
    <property type="term" value="F:RNA polymerase II cis-regulatory region sequence-specific DNA binding"/>
    <property type="evidence" value="ECO:0007669"/>
    <property type="project" value="InterPro"/>
</dbReference>
<evidence type="ECO:0000256" key="1">
    <source>
        <dbReference type="ARBA" id="ARBA00010940"/>
    </source>
</evidence>
<keyword evidence="5" id="KW-0131">Cell cycle</keyword>
<accession>A0A830C815</accession>
<sequence length="335" mass="37069">MSTSGENLDLNLSLNLPISRMHLESQSHSPAARVGHARPSAFGKFYPPPSIPTSSCKLAPDDFAADYSKGMRSYQSRAPLPKLQSVAQNHASSAEVKIRGKASVQVPNQADAVNKFSHRPVSSMDGRPNAHAKSEKHVKTVVPEPKPEPIDLNLSGCCRYDSSLGLLTRKFVRLILEAKDGTLDLNKTADVLEVQKRRIYDITNVLEGIGLLEKTTKNHIRWKGFGTHKELDDEGSHLKAEVEHLSAEEFSLDDRISKNEKKSKDISVKRTKLLDPLAWASSSRADDPDLSSSPEDTLSSSKLYGSQKIVPLYDGIDDDYWLRSEHEVSTSDLWG</sequence>
<dbReference type="SMART" id="SM01372">
    <property type="entry name" value="E2F_TDP"/>
    <property type="match status" value="1"/>
</dbReference>
<dbReference type="AlphaFoldDB" id="A0A830C815"/>
<dbReference type="EMBL" id="BMAC01000379">
    <property type="protein sequence ID" value="GFP95276.1"/>
    <property type="molecule type" value="Genomic_DNA"/>
</dbReference>
<evidence type="ECO:0000259" key="8">
    <source>
        <dbReference type="SMART" id="SM01372"/>
    </source>
</evidence>
<keyword evidence="10" id="KW-1185">Reference proteome</keyword>
<feature type="domain" description="E2F/DP family winged-helix DNA-binding" evidence="8">
    <location>
        <begin position="159"/>
        <end position="224"/>
    </location>
</feature>
<reference evidence="9" key="1">
    <citation type="submission" date="2020-07" db="EMBL/GenBank/DDBJ databases">
        <title>Ethylene signaling mediates host invasion by parasitic plants.</title>
        <authorList>
            <person name="Yoshida S."/>
        </authorList>
    </citation>
    <scope>NUCLEOTIDE SEQUENCE</scope>
    <source>
        <strain evidence="9">Okayama</strain>
    </source>
</reference>
<dbReference type="InterPro" id="IPR036390">
    <property type="entry name" value="WH_DNA-bd_sf"/>
</dbReference>
<evidence type="ECO:0000256" key="3">
    <source>
        <dbReference type="ARBA" id="ARBA00023125"/>
    </source>
</evidence>
<keyword evidence="3 6" id="KW-0238">DNA-binding</keyword>
<dbReference type="OrthoDB" id="1743261at2759"/>
<dbReference type="PANTHER" id="PTHR12081:SF51">
    <property type="entry name" value="TRANSCRIPTION FACTOR E2FC"/>
    <property type="match status" value="1"/>
</dbReference>
<evidence type="ECO:0000256" key="2">
    <source>
        <dbReference type="ARBA" id="ARBA00023015"/>
    </source>
</evidence>